<reference evidence="1" key="2">
    <citation type="submission" date="2020-11" db="EMBL/GenBank/DDBJ databases">
        <authorList>
            <person name="McCartney M.A."/>
            <person name="Auch B."/>
            <person name="Kono T."/>
            <person name="Mallez S."/>
            <person name="Becker A."/>
            <person name="Gohl D.M."/>
            <person name="Silverstein K.A.T."/>
            <person name="Koren S."/>
            <person name="Bechman K.B."/>
            <person name="Herman A."/>
            <person name="Abrahante J.E."/>
            <person name="Garbe J."/>
        </authorList>
    </citation>
    <scope>NUCLEOTIDE SEQUENCE</scope>
    <source>
        <strain evidence="1">Duluth1</strain>
        <tissue evidence="1">Whole animal</tissue>
    </source>
</reference>
<evidence type="ECO:0000313" key="2">
    <source>
        <dbReference type="Proteomes" id="UP000828390"/>
    </source>
</evidence>
<dbReference type="AlphaFoldDB" id="A0A9D4IEA3"/>
<accession>A0A9D4IEA3</accession>
<gene>
    <name evidence="1" type="ORF">DPMN_171583</name>
</gene>
<reference evidence="1" key="1">
    <citation type="journal article" date="2019" name="bioRxiv">
        <title>The Genome of the Zebra Mussel, Dreissena polymorpha: A Resource for Invasive Species Research.</title>
        <authorList>
            <person name="McCartney M.A."/>
            <person name="Auch B."/>
            <person name="Kono T."/>
            <person name="Mallez S."/>
            <person name="Zhang Y."/>
            <person name="Obille A."/>
            <person name="Becker A."/>
            <person name="Abrahante J.E."/>
            <person name="Garbe J."/>
            <person name="Badalamenti J.P."/>
            <person name="Herman A."/>
            <person name="Mangelson H."/>
            <person name="Liachko I."/>
            <person name="Sullivan S."/>
            <person name="Sone E.D."/>
            <person name="Koren S."/>
            <person name="Silverstein K.A.T."/>
            <person name="Beckman K.B."/>
            <person name="Gohl D.M."/>
        </authorList>
    </citation>
    <scope>NUCLEOTIDE SEQUENCE</scope>
    <source>
        <strain evidence="1">Duluth1</strain>
        <tissue evidence="1">Whole animal</tissue>
    </source>
</reference>
<organism evidence="1 2">
    <name type="scientific">Dreissena polymorpha</name>
    <name type="common">Zebra mussel</name>
    <name type="synonym">Mytilus polymorpha</name>
    <dbReference type="NCBI Taxonomy" id="45954"/>
    <lineage>
        <taxon>Eukaryota</taxon>
        <taxon>Metazoa</taxon>
        <taxon>Spiralia</taxon>
        <taxon>Lophotrochozoa</taxon>
        <taxon>Mollusca</taxon>
        <taxon>Bivalvia</taxon>
        <taxon>Autobranchia</taxon>
        <taxon>Heteroconchia</taxon>
        <taxon>Euheterodonta</taxon>
        <taxon>Imparidentia</taxon>
        <taxon>Neoheterodontei</taxon>
        <taxon>Myida</taxon>
        <taxon>Dreissenoidea</taxon>
        <taxon>Dreissenidae</taxon>
        <taxon>Dreissena</taxon>
    </lineage>
</organism>
<protein>
    <submittedName>
        <fullName evidence="1">Uncharacterized protein</fullName>
    </submittedName>
</protein>
<dbReference type="Proteomes" id="UP000828390">
    <property type="component" value="Unassembled WGS sequence"/>
</dbReference>
<sequence length="70" mass="7954">MNFCLGTLRSGVRYPLHPAIVLTHLPNMQQKTTEYATEPTEDAIEPTEYATELTEYSKKLTDCATEPTEY</sequence>
<comment type="caution">
    <text evidence="1">The sequence shown here is derived from an EMBL/GenBank/DDBJ whole genome shotgun (WGS) entry which is preliminary data.</text>
</comment>
<name>A0A9D4IEA3_DREPO</name>
<dbReference type="EMBL" id="JAIWYP010000009">
    <property type="protein sequence ID" value="KAH3770299.1"/>
    <property type="molecule type" value="Genomic_DNA"/>
</dbReference>
<proteinExistence type="predicted"/>
<evidence type="ECO:0000313" key="1">
    <source>
        <dbReference type="EMBL" id="KAH3770299.1"/>
    </source>
</evidence>
<keyword evidence="2" id="KW-1185">Reference proteome</keyword>